<feature type="domain" description="SLH" evidence="2">
    <location>
        <begin position="1789"/>
        <end position="1851"/>
    </location>
</feature>
<keyword evidence="5" id="KW-1185">Reference proteome</keyword>
<dbReference type="PANTHER" id="PTHR43143">
    <property type="entry name" value="METALLOPHOSPHOESTERASE, CALCINEURIN SUPERFAMILY"/>
    <property type="match status" value="1"/>
</dbReference>
<evidence type="ECO:0000259" key="3">
    <source>
        <dbReference type="PROSITE" id="PS51841"/>
    </source>
</evidence>
<evidence type="ECO:0000256" key="1">
    <source>
        <dbReference type="SAM" id="MobiDB-lite"/>
    </source>
</evidence>
<dbReference type="Pfam" id="PF00932">
    <property type="entry name" value="LTD"/>
    <property type="match status" value="1"/>
</dbReference>
<dbReference type="RefSeq" id="WP_251583686.1">
    <property type="nucleotide sequence ID" value="NZ_JBHTKX010000003.1"/>
</dbReference>
<dbReference type="InterPro" id="IPR029052">
    <property type="entry name" value="Metallo-depent_PP-like"/>
</dbReference>
<feature type="domain" description="SLH" evidence="2">
    <location>
        <begin position="1729"/>
        <end position="1788"/>
    </location>
</feature>
<dbReference type="Pfam" id="PF00149">
    <property type="entry name" value="Metallophos"/>
    <property type="match status" value="1"/>
</dbReference>
<feature type="domain" description="SLH" evidence="2">
    <location>
        <begin position="1854"/>
        <end position="1909"/>
    </location>
</feature>
<dbReference type="Gene3D" id="2.60.40.1260">
    <property type="entry name" value="Lamin Tail domain"/>
    <property type="match status" value="1"/>
</dbReference>
<dbReference type="PANTHER" id="PTHR43143:SF5">
    <property type="entry name" value="SECRETED PROTEIN"/>
    <property type="match status" value="1"/>
</dbReference>
<dbReference type="InterPro" id="IPR004843">
    <property type="entry name" value="Calcineurin-like_PHP"/>
</dbReference>
<sequence length="1909" mass="212651">MVLRKWKRRLSVLCLGSMLAGLWAPAGIIRAEGVDLNRVRSDLFVTEIQPNNTGSDDYEFFELYNASESAIQLSDYRLIYHYTDNPESDKTFTLPEGAVAQPGQAVVLWYNKSRKTLEDFNNKFGVNLDEHRVIEISGFDGFANGGNRGVIIQDNSGQQLATANYLSTDVSDGTSVHYYPSTINQTQPIYERQGLATPGAVAPEQLVPQVETQGPAIVHTPVTLTSDDEDLIIQAEFQTAIPEEDLGFSPEFTEEPTVTEDTYEADEANEAEQQNEDPNRTYEGAETEAEQQATVTGSVYYRNISESAFHVQTMSSADGISYMASIPNDSLTESQLIYYIEAGSQGAVSRTEEYTVNVEQTDVDYNSVPSLLVTELVPDSTNVGGADGYEFIEVYNNTAQDINLKDYKLYYRYTDSGPSADVIWPTTNEEILIPSREALVFWVINSANGELTAEDFNANYGSSLVENENLYRVYSGGMANGGKRAAVIGTNTHVDISSAAYANDEETKADKGIFYRYPTGGSTEMVRYSAGVLDATPGTVESIQIPSVPVHTETDDEEPVLSSAEVPDEANQLSNMDMTFGITDNSLVKSVALFYKTDKNSEFTKRYLYLSYDDSKYHYTVYSPELIGSSQLEYYLELSDGTNVIETDPEVVMIVGNTISDELRLNVQDEQVVRGKTVIKGTNGIDSKQDISLFIDDAAIPATETFNALEHDAYFAFEVTGVNYYFKNGVTSGEEILHTFQDPINQYETLTVPIDAGRFNEGDNVLSIRAGSKSSPFDDRKEENKDDFVIRNVRLVLADGTTLYDSNYNDPQEEINMGDSSGRHEYVDFTFNITTDELKSKAYSWDTTVVKDGEHNVTAEAGEEAVSADIIVDNTPPSIIPTVEDGKEYRGELTIDAVIADELAGVKETHAELDGEDITLPYETSSSKLPAGEHTLKIQAEDQAGNVSEKEINFTVPDENPLMPELVSPEDGAEHVPQNTKLTVKVTDPSSDTMDVSFYEGYLHDAKQLESFKGYRNAADVEPPKEEVPAGEAAMTEDDYAQIASVDGQYLTDDSVEQFPYHRFEAALDSSVKDTDLVQLEWAGKSIEGRKVSLYAYHSAKREWKLLDQQIAGNEDFKLEAIVTAGEYRSNGKIQMMIQDELPVNEDPYDFSFVWMSDTQYYSESYPKTYQSIVNWIADQKEEQKIKYVIHTGDIVDESDKEYQWIEADKNMKMLEEAAVPYGVLAGNHDVSNQFGTYDEYWKYFGAWRFEDKPHYGESYKNNMGHYDLISSNGNDFIVVYMGWGFGQPEIDWMNEVLAKYPERKAILAFHEYLLVSGNRAPIADKVYEEVILPNENVIAALSGHYHDAELKVDEIDDDGDGTPDRSVYQMLADYQGAEAGGLGYIRLMQFDMQNNKLHIKTYSPLLNDYNYYDPTEYPAKDEFSLDLDLQGKLKRVSTDYAGIKVYTNELIGKVEGIESGSEASVNWSGIADNSLYQWYAVAEDNHSGSTKSNIWHFSTGEFGENPETDNPGTGNTGNHAGGGSSEELRRDPVISNGIISVRVTADGKAVIAQEDISEAITQTGEYITIRQEGNQGESEQLQLQMETEGLRLLHEEQKNLRIDTGSLSIVVPYAAMQGEAMEGEWLTWNVQFVLDDERRGWIEAAKTTPALLPSNLVADISWYSGDRRLTALAAPVQVNWQIGTSDIDTEYAGVYKVHASGAEYIYGKWKDGMVSFETDETGLIVVMEYHSMFHDMQNHWAKEITEKMAAKHIVKGTSESNFTPNASVSRADFAVMAMRSLGIEQSEDGASFEDVADQAYYADAVAAAEQLGIMQGSGGLFRPEDQMTREEAVVVLMRLFEHMEIIEDTPNNSHLFTDLSTASSWAQEAIQAAMREGLISGRTDGTFDPHDTLTRAETAQIIYNLLQR</sequence>
<dbReference type="InterPro" id="IPR036415">
    <property type="entry name" value="Lamin_tail_dom_sf"/>
</dbReference>
<comment type="caution">
    <text evidence="4">The sequence shown here is derived from an EMBL/GenBank/DDBJ whole genome shotgun (WGS) entry which is preliminary data.</text>
</comment>
<feature type="region of interest" description="Disordered" evidence="1">
    <location>
        <begin position="1500"/>
        <end position="1530"/>
    </location>
</feature>
<dbReference type="SUPFAM" id="SSF74853">
    <property type="entry name" value="Lamin A/C globular tail domain"/>
    <property type="match status" value="1"/>
</dbReference>
<dbReference type="PROSITE" id="PS51272">
    <property type="entry name" value="SLH"/>
    <property type="match status" value="3"/>
</dbReference>
<accession>A0ABW3Q0Y0</accession>
<feature type="compositionally biased region" description="Acidic residues" evidence="1">
    <location>
        <begin position="248"/>
        <end position="275"/>
    </location>
</feature>
<dbReference type="Pfam" id="PF00395">
    <property type="entry name" value="SLH"/>
    <property type="match status" value="3"/>
</dbReference>
<dbReference type="InterPro" id="IPR013783">
    <property type="entry name" value="Ig-like_fold"/>
</dbReference>
<dbReference type="SUPFAM" id="SSF56300">
    <property type="entry name" value="Metallo-dependent phosphatases"/>
    <property type="match status" value="1"/>
</dbReference>
<feature type="domain" description="LTD" evidence="3">
    <location>
        <begin position="359"/>
        <end position="495"/>
    </location>
</feature>
<evidence type="ECO:0000313" key="5">
    <source>
        <dbReference type="Proteomes" id="UP001597169"/>
    </source>
</evidence>
<dbReference type="Gene3D" id="2.60.40.10">
    <property type="entry name" value="Immunoglobulins"/>
    <property type="match status" value="1"/>
</dbReference>
<dbReference type="Proteomes" id="UP001597169">
    <property type="component" value="Unassembled WGS sequence"/>
</dbReference>
<name>A0ABW3Q0Y0_9BACL</name>
<dbReference type="EMBL" id="JBHTKX010000003">
    <property type="protein sequence ID" value="MFD1130216.1"/>
    <property type="molecule type" value="Genomic_DNA"/>
</dbReference>
<gene>
    <name evidence="4" type="ORF">ACFQ3J_18895</name>
</gene>
<organism evidence="4 5">
    <name type="scientific">Paenibacillus provencensis</name>
    <dbReference type="NCBI Taxonomy" id="441151"/>
    <lineage>
        <taxon>Bacteria</taxon>
        <taxon>Bacillati</taxon>
        <taxon>Bacillota</taxon>
        <taxon>Bacilli</taxon>
        <taxon>Bacillales</taxon>
        <taxon>Paenibacillaceae</taxon>
        <taxon>Paenibacillus</taxon>
    </lineage>
</organism>
<proteinExistence type="predicted"/>
<dbReference type="InterPro" id="IPR001119">
    <property type="entry name" value="SLH_dom"/>
</dbReference>
<reference evidence="5" key="1">
    <citation type="journal article" date="2019" name="Int. J. Syst. Evol. Microbiol.">
        <title>The Global Catalogue of Microorganisms (GCM) 10K type strain sequencing project: providing services to taxonomists for standard genome sequencing and annotation.</title>
        <authorList>
            <consortium name="The Broad Institute Genomics Platform"/>
            <consortium name="The Broad Institute Genome Sequencing Center for Infectious Disease"/>
            <person name="Wu L."/>
            <person name="Ma J."/>
        </authorList>
    </citation>
    <scope>NUCLEOTIDE SEQUENCE [LARGE SCALE GENOMIC DNA]</scope>
    <source>
        <strain evidence="5">CCUG 53519</strain>
    </source>
</reference>
<feature type="region of interest" description="Disordered" evidence="1">
    <location>
        <begin position="248"/>
        <end position="293"/>
    </location>
</feature>
<evidence type="ECO:0000313" key="4">
    <source>
        <dbReference type="EMBL" id="MFD1130216.1"/>
    </source>
</evidence>
<evidence type="ECO:0000259" key="2">
    <source>
        <dbReference type="PROSITE" id="PS51272"/>
    </source>
</evidence>
<protein>
    <submittedName>
        <fullName evidence="4">S-layer homology domain-containing protein</fullName>
    </submittedName>
</protein>
<dbReference type="InterPro" id="IPR051918">
    <property type="entry name" value="STPP_CPPED1"/>
</dbReference>
<dbReference type="PROSITE" id="PS51841">
    <property type="entry name" value="LTD"/>
    <property type="match status" value="2"/>
</dbReference>
<dbReference type="InterPro" id="IPR001322">
    <property type="entry name" value="Lamin_tail_dom"/>
</dbReference>
<dbReference type="Gene3D" id="3.60.21.10">
    <property type="match status" value="1"/>
</dbReference>
<feature type="domain" description="LTD" evidence="3">
    <location>
        <begin position="39"/>
        <end position="169"/>
    </location>
</feature>